<feature type="chain" id="PRO_5012494339" description="SXP/RAL-2 family protein Ani s 5-like cation-binding domain-containing protein" evidence="1">
    <location>
        <begin position="17"/>
        <end position="349"/>
    </location>
</feature>
<sequence length="349" mass="40507">MALIRLIFLLLPLASPQVVVYDAETASDSNSTSIPLTTSNLTDFSTTELPSYNLFDNYFPLLLLLISLPQNETDALEIYMAQKNYANLKDRIDQKQQEANLNIAVEVLESNNTNLASIVENEKTQIMIKLVEAYHNASIYNAVRSLWNEQFQSILPIIDQFAILQYFTEKKQFEYDQMSFWTRIWTVIRAWVMGTEDYAGCYANVPVCVREVVEKMPMERRIELDQAATDDENIIARSIIERELAEERKENSLEEWRGSNTLPLSLKLIIDELDEVELEALERLRQHGLVSSLKDYYRVAIESRTHDEQENEYCHFPNRGFWSTMTFVVIRVIVVRISRRFSGFLLFAG</sequence>
<reference evidence="2 3" key="1">
    <citation type="journal article" date="2017" name="Curr. Biol.">
        <title>Genome architecture and evolution of a unichromosomal asexual nematode.</title>
        <authorList>
            <person name="Fradin H."/>
            <person name="Zegar C."/>
            <person name="Gutwein M."/>
            <person name="Lucas J."/>
            <person name="Kovtun M."/>
            <person name="Corcoran D."/>
            <person name="Baugh L.R."/>
            <person name="Kiontke K."/>
            <person name="Gunsalus K."/>
            <person name="Fitch D.H."/>
            <person name="Piano F."/>
        </authorList>
    </citation>
    <scope>NUCLEOTIDE SEQUENCE [LARGE SCALE GENOMIC DNA]</scope>
    <source>
        <strain evidence="2">PF1309</strain>
    </source>
</reference>
<accession>A0A2A2JYY7</accession>
<keyword evidence="1" id="KW-0732">Signal</keyword>
<keyword evidence="3" id="KW-1185">Reference proteome</keyword>
<gene>
    <name evidence="2" type="ORF">WR25_00395</name>
</gene>
<proteinExistence type="predicted"/>
<dbReference type="AlphaFoldDB" id="A0A2A2JYY7"/>
<evidence type="ECO:0000313" key="3">
    <source>
        <dbReference type="Proteomes" id="UP000218231"/>
    </source>
</evidence>
<evidence type="ECO:0000313" key="2">
    <source>
        <dbReference type="EMBL" id="PAV66905.1"/>
    </source>
</evidence>
<protein>
    <recommendedName>
        <fullName evidence="4">SXP/RAL-2 family protein Ani s 5-like cation-binding domain-containing protein</fullName>
    </recommendedName>
</protein>
<dbReference type="OrthoDB" id="5867312at2759"/>
<evidence type="ECO:0000256" key="1">
    <source>
        <dbReference type="SAM" id="SignalP"/>
    </source>
</evidence>
<feature type="signal peptide" evidence="1">
    <location>
        <begin position="1"/>
        <end position="16"/>
    </location>
</feature>
<comment type="caution">
    <text evidence="2">The sequence shown here is derived from an EMBL/GenBank/DDBJ whole genome shotgun (WGS) entry which is preliminary data.</text>
</comment>
<name>A0A2A2JYY7_9BILA</name>
<evidence type="ECO:0008006" key="4">
    <source>
        <dbReference type="Google" id="ProtNLM"/>
    </source>
</evidence>
<dbReference type="EMBL" id="LIAE01010027">
    <property type="protein sequence ID" value="PAV66905.1"/>
    <property type="molecule type" value="Genomic_DNA"/>
</dbReference>
<dbReference type="Proteomes" id="UP000218231">
    <property type="component" value="Unassembled WGS sequence"/>
</dbReference>
<organism evidence="2 3">
    <name type="scientific">Diploscapter pachys</name>
    <dbReference type="NCBI Taxonomy" id="2018661"/>
    <lineage>
        <taxon>Eukaryota</taxon>
        <taxon>Metazoa</taxon>
        <taxon>Ecdysozoa</taxon>
        <taxon>Nematoda</taxon>
        <taxon>Chromadorea</taxon>
        <taxon>Rhabditida</taxon>
        <taxon>Rhabditina</taxon>
        <taxon>Rhabditomorpha</taxon>
        <taxon>Rhabditoidea</taxon>
        <taxon>Rhabditidae</taxon>
        <taxon>Diploscapter</taxon>
    </lineage>
</organism>